<dbReference type="Gene3D" id="1.10.630.10">
    <property type="entry name" value="Cytochrome P450"/>
    <property type="match status" value="1"/>
</dbReference>
<dbReference type="InterPro" id="IPR050665">
    <property type="entry name" value="Cytochrome_P450_Monooxygen"/>
</dbReference>
<accession>A0A5N5HU28</accession>
<evidence type="ECO:0000256" key="10">
    <source>
        <dbReference type="ARBA" id="ARBA00023136"/>
    </source>
</evidence>
<comment type="similarity">
    <text evidence="2">Belongs to the cytochrome P450 family.</text>
</comment>
<keyword evidence="7" id="KW-0560">Oxidoreductase</keyword>
<keyword evidence="6 12" id="KW-1133">Transmembrane helix</keyword>
<organism evidence="13 14">
    <name type="scientific">Pyrus ussuriensis x Pyrus communis</name>
    <dbReference type="NCBI Taxonomy" id="2448454"/>
    <lineage>
        <taxon>Eukaryota</taxon>
        <taxon>Viridiplantae</taxon>
        <taxon>Streptophyta</taxon>
        <taxon>Embryophyta</taxon>
        <taxon>Tracheophyta</taxon>
        <taxon>Spermatophyta</taxon>
        <taxon>Magnoliopsida</taxon>
        <taxon>eudicotyledons</taxon>
        <taxon>Gunneridae</taxon>
        <taxon>Pentapetalae</taxon>
        <taxon>rosids</taxon>
        <taxon>fabids</taxon>
        <taxon>Rosales</taxon>
        <taxon>Rosaceae</taxon>
        <taxon>Amygdaloideae</taxon>
        <taxon>Maleae</taxon>
        <taxon>Pyrus</taxon>
    </lineage>
</organism>
<reference evidence="14" key="2">
    <citation type="submission" date="2019-10" db="EMBL/GenBank/DDBJ databases">
        <title>A de novo genome assembly of a pear dwarfing rootstock.</title>
        <authorList>
            <person name="Wang F."/>
            <person name="Wang J."/>
            <person name="Li S."/>
            <person name="Zhang Y."/>
            <person name="Fang M."/>
            <person name="Ma L."/>
            <person name="Zhao Y."/>
            <person name="Jiang S."/>
        </authorList>
    </citation>
    <scope>NUCLEOTIDE SEQUENCE [LARGE SCALE GENOMIC DNA]</scope>
</reference>
<dbReference type="Proteomes" id="UP000327157">
    <property type="component" value="Chromosome 2"/>
</dbReference>
<dbReference type="GO" id="GO:0004497">
    <property type="term" value="F:monooxygenase activity"/>
    <property type="evidence" value="ECO:0007669"/>
    <property type="project" value="UniProtKB-KW"/>
</dbReference>
<protein>
    <submittedName>
        <fullName evidence="13">Cytochrome P450 714C2-like</fullName>
    </submittedName>
</protein>
<keyword evidence="9" id="KW-0503">Monooxygenase</keyword>
<keyword evidence="4 12" id="KW-0812">Transmembrane</keyword>
<dbReference type="AlphaFoldDB" id="A0A5N5HU28"/>
<reference evidence="13 14" key="3">
    <citation type="submission" date="2019-11" db="EMBL/GenBank/DDBJ databases">
        <title>A de novo genome assembly of a pear dwarfing rootstock.</title>
        <authorList>
            <person name="Wang F."/>
            <person name="Wang J."/>
            <person name="Li S."/>
            <person name="Zhang Y."/>
            <person name="Fang M."/>
            <person name="Ma L."/>
            <person name="Zhao Y."/>
            <person name="Jiang S."/>
        </authorList>
    </citation>
    <scope>NUCLEOTIDE SEQUENCE [LARGE SCALE GENOMIC DNA]</scope>
    <source>
        <strain evidence="13">S2</strain>
        <tissue evidence="13">Leaf</tissue>
    </source>
</reference>
<sequence length="530" mass="59491">MAAAKMIGSSLLGGFVLFVLYVYESLVLKPKRLRSKLQRQGIRGPPPSSILLGNIPDMKSIKLKVMREKSTATETSSTSVSKDQHVSIDHDWPSTLFPHLAQWRNDYGPNFTYLTGSIQQLSITDLEMVKEVCLCRSLNLGRPTFVSKDRKPLFGQGIIASNGPIWLHQKKIIGPEFYFERVKGMVDLMVDSTTTMLRSWESKIENEGGSAALEVDKDLRSLSADIISRTSFGSNYSQGKEIFLKLRTLQKIMSQGNTGVPGARHLPTKNNRLIWRLEKEIRAMILRVAKERSTEATCEKDLLQIILEGAKNYEDAPSLFSGISQDSFIVDNCKSIYFAGHETTATAASWSLMLLAAHQDWQTCARAEVLEFCRDGIPDADLLRNMKILNMVIQETLRLYSPSTVVAREALEDIELKGILIPKGTNIQIPIPIVHRLPDIWGPDAHEFNPKRFEHGIAGACKFPQAYMPFGVGARICTGQHFAMTELKVILSLILSKFSFSLSPEYQHSPAYTLVIMEPEHGVRLHMRRV</sequence>
<keyword evidence="10 12" id="KW-0472">Membrane</keyword>
<keyword evidence="3 11" id="KW-0349">Heme</keyword>
<evidence type="ECO:0000256" key="12">
    <source>
        <dbReference type="SAM" id="Phobius"/>
    </source>
</evidence>
<evidence type="ECO:0000256" key="3">
    <source>
        <dbReference type="ARBA" id="ARBA00022617"/>
    </source>
</evidence>
<dbReference type="PRINTS" id="PR00385">
    <property type="entry name" value="P450"/>
</dbReference>
<evidence type="ECO:0000256" key="6">
    <source>
        <dbReference type="ARBA" id="ARBA00022989"/>
    </source>
</evidence>
<dbReference type="EMBL" id="SMOL01000157">
    <property type="protein sequence ID" value="KAB2626894.1"/>
    <property type="molecule type" value="Genomic_DNA"/>
</dbReference>
<comment type="cofactor">
    <cofactor evidence="11">
        <name>heme</name>
        <dbReference type="ChEBI" id="CHEBI:30413"/>
    </cofactor>
</comment>
<dbReference type="PRINTS" id="PR00465">
    <property type="entry name" value="EP450IV"/>
</dbReference>
<evidence type="ECO:0000256" key="9">
    <source>
        <dbReference type="ARBA" id="ARBA00023033"/>
    </source>
</evidence>
<comment type="caution">
    <text evidence="13">The sequence shown here is derived from an EMBL/GenBank/DDBJ whole genome shotgun (WGS) entry which is preliminary data.</text>
</comment>
<dbReference type="InterPro" id="IPR002403">
    <property type="entry name" value="Cyt_P450_E_grp-IV"/>
</dbReference>
<evidence type="ECO:0000256" key="11">
    <source>
        <dbReference type="PIRSR" id="PIRSR602403-1"/>
    </source>
</evidence>
<gene>
    <name evidence="13" type="ORF">D8674_020512</name>
</gene>
<evidence type="ECO:0000256" key="4">
    <source>
        <dbReference type="ARBA" id="ARBA00022692"/>
    </source>
</evidence>
<dbReference type="SUPFAM" id="SSF48264">
    <property type="entry name" value="Cytochrome P450"/>
    <property type="match status" value="1"/>
</dbReference>
<feature type="transmembrane region" description="Helical" evidence="12">
    <location>
        <begin position="6"/>
        <end position="28"/>
    </location>
</feature>
<dbReference type="PANTHER" id="PTHR24282">
    <property type="entry name" value="CYTOCHROME P450 FAMILY MEMBER"/>
    <property type="match status" value="1"/>
</dbReference>
<dbReference type="InterPro" id="IPR001128">
    <property type="entry name" value="Cyt_P450"/>
</dbReference>
<dbReference type="OrthoDB" id="1470350at2759"/>
<evidence type="ECO:0000313" key="13">
    <source>
        <dbReference type="EMBL" id="KAB2626894.1"/>
    </source>
</evidence>
<feature type="binding site" description="axial binding residue" evidence="11">
    <location>
        <position position="477"/>
    </location>
    <ligand>
        <name>heme</name>
        <dbReference type="ChEBI" id="CHEBI:30413"/>
    </ligand>
    <ligandPart>
        <name>Fe</name>
        <dbReference type="ChEBI" id="CHEBI:18248"/>
    </ligandPart>
</feature>
<name>A0A5N5HU28_9ROSA</name>
<dbReference type="Pfam" id="PF00067">
    <property type="entry name" value="p450"/>
    <property type="match status" value="1"/>
</dbReference>
<evidence type="ECO:0000313" key="14">
    <source>
        <dbReference type="Proteomes" id="UP000327157"/>
    </source>
</evidence>
<evidence type="ECO:0000256" key="7">
    <source>
        <dbReference type="ARBA" id="ARBA00023002"/>
    </source>
</evidence>
<dbReference type="GO" id="GO:0005506">
    <property type="term" value="F:iron ion binding"/>
    <property type="evidence" value="ECO:0007669"/>
    <property type="project" value="InterPro"/>
</dbReference>
<reference evidence="13 14" key="1">
    <citation type="submission" date="2019-09" db="EMBL/GenBank/DDBJ databases">
        <authorList>
            <person name="Ou C."/>
        </authorList>
    </citation>
    <scope>NUCLEOTIDE SEQUENCE [LARGE SCALE GENOMIC DNA]</scope>
    <source>
        <strain evidence="13">S2</strain>
        <tissue evidence="13">Leaf</tissue>
    </source>
</reference>
<keyword evidence="14" id="KW-1185">Reference proteome</keyword>
<evidence type="ECO:0000256" key="5">
    <source>
        <dbReference type="ARBA" id="ARBA00022723"/>
    </source>
</evidence>
<keyword evidence="5 11" id="KW-0479">Metal-binding</keyword>
<dbReference type="GO" id="GO:0020037">
    <property type="term" value="F:heme binding"/>
    <property type="evidence" value="ECO:0007669"/>
    <property type="project" value="InterPro"/>
</dbReference>
<dbReference type="InterPro" id="IPR036396">
    <property type="entry name" value="Cyt_P450_sf"/>
</dbReference>
<evidence type="ECO:0000256" key="1">
    <source>
        <dbReference type="ARBA" id="ARBA00004167"/>
    </source>
</evidence>
<dbReference type="GO" id="GO:0016705">
    <property type="term" value="F:oxidoreductase activity, acting on paired donors, with incorporation or reduction of molecular oxygen"/>
    <property type="evidence" value="ECO:0007669"/>
    <property type="project" value="InterPro"/>
</dbReference>
<evidence type="ECO:0000256" key="2">
    <source>
        <dbReference type="ARBA" id="ARBA00010617"/>
    </source>
</evidence>
<dbReference type="GO" id="GO:0016020">
    <property type="term" value="C:membrane"/>
    <property type="evidence" value="ECO:0007669"/>
    <property type="project" value="UniProtKB-SubCell"/>
</dbReference>
<comment type="subcellular location">
    <subcellularLocation>
        <location evidence="1">Membrane</location>
        <topology evidence="1">Single-pass membrane protein</topology>
    </subcellularLocation>
</comment>
<keyword evidence="8 11" id="KW-0408">Iron</keyword>
<evidence type="ECO:0000256" key="8">
    <source>
        <dbReference type="ARBA" id="ARBA00023004"/>
    </source>
</evidence>
<dbReference type="PANTHER" id="PTHR24282:SF26">
    <property type="entry name" value="CYTOCHROME P450"/>
    <property type="match status" value="1"/>
</dbReference>
<proteinExistence type="inferred from homology"/>